<keyword evidence="2" id="KW-1185">Reference proteome</keyword>
<sequence>MFRSLVTRGRVAVGWTSAGVVEDIHVPACTFCATYGHTHRACPVRQQAEGAVCTRCAGDTLAAHCTVRMGDVAVCCNECRKADHHSSHPTGDKTCPILVGRVARLRARTDYG</sequence>
<proteinExistence type="predicted"/>
<name>A0ACB8DBE5_DERSI</name>
<accession>A0ACB8DBE5</accession>
<evidence type="ECO:0000313" key="1">
    <source>
        <dbReference type="EMBL" id="KAH7965351.1"/>
    </source>
</evidence>
<evidence type="ECO:0000313" key="2">
    <source>
        <dbReference type="Proteomes" id="UP000821865"/>
    </source>
</evidence>
<dbReference type="EMBL" id="CM023471">
    <property type="protein sequence ID" value="KAH7965351.1"/>
    <property type="molecule type" value="Genomic_DNA"/>
</dbReference>
<dbReference type="Proteomes" id="UP000821865">
    <property type="component" value="Chromosome 2"/>
</dbReference>
<organism evidence="1 2">
    <name type="scientific">Dermacentor silvarum</name>
    <name type="common">Tick</name>
    <dbReference type="NCBI Taxonomy" id="543639"/>
    <lineage>
        <taxon>Eukaryota</taxon>
        <taxon>Metazoa</taxon>
        <taxon>Ecdysozoa</taxon>
        <taxon>Arthropoda</taxon>
        <taxon>Chelicerata</taxon>
        <taxon>Arachnida</taxon>
        <taxon>Acari</taxon>
        <taxon>Parasitiformes</taxon>
        <taxon>Ixodida</taxon>
        <taxon>Ixodoidea</taxon>
        <taxon>Ixodidae</taxon>
        <taxon>Rhipicephalinae</taxon>
        <taxon>Dermacentor</taxon>
    </lineage>
</organism>
<reference evidence="1" key="1">
    <citation type="submission" date="2020-05" db="EMBL/GenBank/DDBJ databases">
        <title>Large-scale comparative analyses of tick genomes elucidate their genetic diversity and vector capacities.</title>
        <authorList>
            <person name="Jia N."/>
            <person name="Wang J."/>
            <person name="Shi W."/>
            <person name="Du L."/>
            <person name="Sun Y."/>
            <person name="Zhan W."/>
            <person name="Jiang J."/>
            <person name="Wang Q."/>
            <person name="Zhang B."/>
            <person name="Ji P."/>
            <person name="Sakyi L.B."/>
            <person name="Cui X."/>
            <person name="Yuan T."/>
            <person name="Jiang B."/>
            <person name="Yang W."/>
            <person name="Lam T.T.-Y."/>
            <person name="Chang Q."/>
            <person name="Ding S."/>
            <person name="Wang X."/>
            <person name="Zhu J."/>
            <person name="Ruan X."/>
            <person name="Zhao L."/>
            <person name="Wei J."/>
            <person name="Que T."/>
            <person name="Du C."/>
            <person name="Cheng J."/>
            <person name="Dai P."/>
            <person name="Han X."/>
            <person name="Huang E."/>
            <person name="Gao Y."/>
            <person name="Liu J."/>
            <person name="Shao H."/>
            <person name="Ye R."/>
            <person name="Li L."/>
            <person name="Wei W."/>
            <person name="Wang X."/>
            <person name="Wang C."/>
            <person name="Yang T."/>
            <person name="Huo Q."/>
            <person name="Li W."/>
            <person name="Guo W."/>
            <person name="Chen H."/>
            <person name="Zhou L."/>
            <person name="Ni X."/>
            <person name="Tian J."/>
            <person name="Zhou Y."/>
            <person name="Sheng Y."/>
            <person name="Liu T."/>
            <person name="Pan Y."/>
            <person name="Xia L."/>
            <person name="Li J."/>
            <person name="Zhao F."/>
            <person name="Cao W."/>
        </authorList>
    </citation>
    <scope>NUCLEOTIDE SEQUENCE</scope>
    <source>
        <strain evidence="1">Dsil-2018</strain>
    </source>
</reference>
<protein>
    <submittedName>
        <fullName evidence="1">Uncharacterized protein</fullName>
    </submittedName>
</protein>
<comment type="caution">
    <text evidence="1">The sequence shown here is derived from an EMBL/GenBank/DDBJ whole genome shotgun (WGS) entry which is preliminary data.</text>
</comment>
<gene>
    <name evidence="1" type="ORF">HPB49_006269</name>
</gene>